<reference evidence="2" key="1">
    <citation type="journal article" date="2014" name="Int. J. Syst. Evol. Microbiol.">
        <title>Complete genome sequence of Corynebacterium casei LMG S-19264T (=DSM 44701T), isolated from a smear-ripened cheese.</title>
        <authorList>
            <consortium name="US DOE Joint Genome Institute (JGI-PGF)"/>
            <person name="Walter F."/>
            <person name="Albersmeier A."/>
            <person name="Kalinowski J."/>
            <person name="Ruckert C."/>
        </authorList>
    </citation>
    <scope>NUCLEOTIDE SEQUENCE</scope>
    <source>
        <strain evidence="2">CGMCC 4.7312</strain>
    </source>
</reference>
<feature type="region of interest" description="Disordered" evidence="1">
    <location>
        <begin position="60"/>
        <end position="111"/>
    </location>
</feature>
<dbReference type="AlphaFoldDB" id="A0A917X2D1"/>
<name>A0A917X2D1_9ACTN</name>
<protein>
    <submittedName>
        <fullName evidence="2">Uncharacterized protein</fullName>
    </submittedName>
</protein>
<sequence length="111" mass="11126">MPASRKPKKSRTSPVPNLTPADLAAAAAAAAPPVPVALTSSLAAPADPLAVDPLAVEPTAPARLPASDRSAAPVDRAAAPTAGPPADRGKGFSVGRTQRAGAVRRYAFRRS</sequence>
<dbReference type="EMBL" id="BMNB01000026">
    <property type="protein sequence ID" value="GGM56672.1"/>
    <property type="molecule type" value="Genomic_DNA"/>
</dbReference>
<accession>A0A917X2D1</accession>
<reference evidence="2" key="2">
    <citation type="submission" date="2020-09" db="EMBL/GenBank/DDBJ databases">
        <authorList>
            <person name="Sun Q."/>
            <person name="Zhou Y."/>
        </authorList>
    </citation>
    <scope>NUCLEOTIDE SEQUENCE</scope>
    <source>
        <strain evidence="2">CGMCC 4.7312</strain>
    </source>
</reference>
<feature type="compositionally biased region" description="Low complexity" evidence="1">
    <location>
        <begin position="67"/>
        <end position="81"/>
    </location>
</feature>
<dbReference type="Proteomes" id="UP000608890">
    <property type="component" value="Unassembled WGS sequence"/>
</dbReference>
<organism evidence="2 3">
    <name type="scientific">Micromonospora sonchi</name>
    <dbReference type="NCBI Taxonomy" id="1763543"/>
    <lineage>
        <taxon>Bacteria</taxon>
        <taxon>Bacillati</taxon>
        <taxon>Actinomycetota</taxon>
        <taxon>Actinomycetes</taxon>
        <taxon>Micromonosporales</taxon>
        <taxon>Micromonosporaceae</taxon>
        <taxon>Micromonospora</taxon>
    </lineage>
</organism>
<gene>
    <name evidence="2" type="ORF">GCM10011608_46890</name>
</gene>
<evidence type="ECO:0000256" key="1">
    <source>
        <dbReference type="SAM" id="MobiDB-lite"/>
    </source>
</evidence>
<evidence type="ECO:0000313" key="3">
    <source>
        <dbReference type="Proteomes" id="UP000608890"/>
    </source>
</evidence>
<comment type="caution">
    <text evidence="2">The sequence shown here is derived from an EMBL/GenBank/DDBJ whole genome shotgun (WGS) entry which is preliminary data.</text>
</comment>
<dbReference type="RefSeq" id="WP_189047901.1">
    <property type="nucleotide sequence ID" value="NZ_BMNB01000026.1"/>
</dbReference>
<proteinExistence type="predicted"/>
<evidence type="ECO:0000313" key="2">
    <source>
        <dbReference type="EMBL" id="GGM56672.1"/>
    </source>
</evidence>
<keyword evidence="3" id="KW-1185">Reference proteome</keyword>